<feature type="region of interest" description="Disordered" evidence="1">
    <location>
        <begin position="1"/>
        <end position="27"/>
    </location>
</feature>
<dbReference type="Proteomes" id="UP000198373">
    <property type="component" value="Unassembled WGS sequence"/>
</dbReference>
<evidence type="ECO:0000313" key="3">
    <source>
        <dbReference type="EMBL" id="SNS72951.1"/>
    </source>
</evidence>
<organism evidence="3 4">
    <name type="scientific">Geodermatophilus pulveris</name>
    <dbReference type="NCBI Taxonomy" id="1564159"/>
    <lineage>
        <taxon>Bacteria</taxon>
        <taxon>Bacillati</taxon>
        <taxon>Actinomycetota</taxon>
        <taxon>Actinomycetes</taxon>
        <taxon>Geodermatophilales</taxon>
        <taxon>Geodermatophilaceae</taxon>
        <taxon>Geodermatophilus</taxon>
    </lineage>
</organism>
<sequence length="401" mass="42854">MDSAVPVSEHVPGGSAPAVPHRSAGARPAVVRDHAGFDALAGAWDDLWARSPQATPFQAHAWASSWARTHVRAGRLAVVCVWDGDVLVAAAALHRVRRGPVPVLLPLGGDTSDHTDVLLDPAAPDAGPRLVRALLAVPGWRVLDLPEVLPGAAAEHWARQWPGRVRRATASVNLQLPALPVADVLARVPARTAGTLRRKLRKVERLGVVATEVAPDGVPHAVGELIRLHEAQWAGRRGNPEHLTARFRAHLAGALVPMVERGQAVVVEYRVDGELVASEVDLVGHRQLAYYLAGISPSLRQHVDTAVLLVDGALGRATRLGVAEYSFLRGLEDYKLRWRPDEVVATRVLLARPGLLGSAGHLPAAAASGAVLGLARRALRGRARELARTVMQGVRTLRART</sequence>
<evidence type="ECO:0000256" key="1">
    <source>
        <dbReference type="SAM" id="MobiDB-lite"/>
    </source>
</evidence>
<reference evidence="4" key="1">
    <citation type="submission" date="2017-06" db="EMBL/GenBank/DDBJ databases">
        <authorList>
            <person name="Varghese N."/>
            <person name="Submissions S."/>
        </authorList>
    </citation>
    <scope>NUCLEOTIDE SEQUENCE [LARGE SCALE GENOMIC DNA]</scope>
    <source>
        <strain evidence="4">DSM 46839</strain>
    </source>
</reference>
<dbReference type="Gene3D" id="3.40.630.30">
    <property type="match status" value="1"/>
</dbReference>
<dbReference type="RefSeq" id="WP_089306344.1">
    <property type="nucleotide sequence ID" value="NZ_FZOO01000007.1"/>
</dbReference>
<feature type="domain" description="BioF2-like acetyltransferase" evidence="2">
    <location>
        <begin position="192"/>
        <end position="335"/>
    </location>
</feature>
<proteinExistence type="predicted"/>
<evidence type="ECO:0000259" key="2">
    <source>
        <dbReference type="Pfam" id="PF13480"/>
    </source>
</evidence>
<dbReference type="GO" id="GO:0016740">
    <property type="term" value="F:transferase activity"/>
    <property type="evidence" value="ECO:0007669"/>
    <property type="project" value="UniProtKB-KW"/>
</dbReference>
<evidence type="ECO:0000313" key="4">
    <source>
        <dbReference type="Proteomes" id="UP000198373"/>
    </source>
</evidence>
<name>A0A239GVE6_9ACTN</name>
<protein>
    <submittedName>
        <fullName evidence="3">Acetyltransferase involved in cellulose biosynthesis, CelD/BcsL family</fullName>
    </submittedName>
</protein>
<dbReference type="AlphaFoldDB" id="A0A239GVE6"/>
<dbReference type="InterPro" id="IPR038740">
    <property type="entry name" value="BioF2-like_GNAT_dom"/>
</dbReference>
<dbReference type="SUPFAM" id="SSF55729">
    <property type="entry name" value="Acyl-CoA N-acyltransferases (Nat)"/>
    <property type="match status" value="1"/>
</dbReference>
<keyword evidence="3" id="KW-0808">Transferase</keyword>
<keyword evidence="4" id="KW-1185">Reference proteome</keyword>
<dbReference type="InterPro" id="IPR016181">
    <property type="entry name" value="Acyl_CoA_acyltransferase"/>
</dbReference>
<gene>
    <name evidence="3" type="ORF">SAMN06893096_10772</name>
</gene>
<accession>A0A239GVE6</accession>
<dbReference type="OrthoDB" id="3452668at2"/>
<dbReference type="Pfam" id="PF13480">
    <property type="entry name" value="Acetyltransf_6"/>
    <property type="match status" value="1"/>
</dbReference>
<dbReference type="EMBL" id="FZOO01000007">
    <property type="protein sequence ID" value="SNS72951.1"/>
    <property type="molecule type" value="Genomic_DNA"/>
</dbReference>